<name>A0AAF0U461_SOLVR</name>
<evidence type="ECO:0000313" key="2">
    <source>
        <dbReference type="Proteomes" id="UP001234989"/>
    </source>
</evidence>
<gene>
    <name evidence="1" type="ORF">MTR67_032249</name>
</gene>
<accession>A0AAF0U461</accession>
<proteinExistence type="predicted"/>
<dbReference type="AlphaFoldDB" id="A0AAF0U461"/>
<dbReference type="EMBL" id="CP133618">
    <property type="protein sequence ID" value="WMV38864.1"/>
    <property type="molecule type" value="Genomic_DNA"/>
</dbReference>
<evidence type="ECO:0000313" key="1">
    <source>
        <dbReference type="EMBL" id="WMV38864.1"/>
    </source>
</evidence>
<reference evidence="1" key="1">
    <citation type="submission" date="2023-08" db="EMBL/GenBank/DDBJ databases">
        <title>A de novo genome assembly of Solanum verrucosum Schlechtendal, a Mexican diploid species geographically isolated from the other diploid A-genome species in potato relatives.</title>
        <authorList>
            <person name="Hosaka K."/>
        </authorList>
    </citation>
    <scope>NUCLEOTIDE SEQUENCE</scope>
    <source>
        <tissue evidence="1">Young leaves</tissue>
    </source>
</reference>
<protein>
    <submittedName>
        <fullName evidence="1">Uncharacterized protein</fullName>
    </submittedName>
</protein>
<dbReference type="Proteomes" id="UP001234989">
    <property type="component" value="Chromosome 7"/>
</dbReference>
<organism evidence="1 2">
    <name type="scientific">Solanum verrucosum</name>
    <dbReference type="NCBI Taxonomy" id="315347"/>
    <lineage>
        <taxon>Eukaryota</taxon>
        <taxon>Viridiplantae</taxon>
        <taxon>Streptophyta</taxon>
        <taxon>Embryophyta</taxon>
        <taxon>Tracheophyta</taxon>
        <taxon>Spermatophyta</taxon>
        <taxon>Magnoliopsida</taxon>
        <taxon>eudicotyledons</taxon>
        <taxon>Gunneridae</taxon>
        <taxon>Pentapetalae</taxon>
        <taxon>asterids</taxon>
        <taxon>lamiids</taxon>
        <taxon>Solanales</taxon>
        <taxon>Solanaceae</taxon>
        <taxon>Solanoideae</taxon>
        <taxon>Solaneae</taxon>
        <taxon>Solanum</taxon>
    </lineage>
</organism>
<sequence>MFLYHFQKKIKKKETNVPLSPTLKDDKKRKVHFLLLPSSSSNFMINRPIVGLKKLSLAIKGTHWSRVMLMVITFISGGVIFPDQRPKSSTILWSKQMAPVVSISKNAEKPPPPSPTVSDAIELPVLVPCARFVAFIHHGGMNKFGNLVWKFQNSESGCTGRIYTSSIFFGSRAMLSTSQSKQSFNRFPAIGNKAMSYSYLYVCSEHE</sequence>
<keyword evidence="2" id="KW-1185">Reference proteome</keyword>